<feature type="transmembrane region" description="Helical" evidence="9">
    <location>
        <begin position="168"/>
        <end position="193"/>
    </location>
</feature>
<evidence type="ECO:0000313" key="11">
    <source>
        <dbReference type="EMBL" id="WLQ57872.1"/>
    </source>
</evidence>
<feature type="transmembrane region" description="Helical" evidence="9">
    <location>
        <begin position="230"/>
        <end position="248"/>
    </location>
</feature>
<evidence type="ECO:0000256" key="5">
    <source>
        <dbReference type="ARBA" id="ARBA00022989"/>
    </source>
</evidence>
<evidence type="ECO:0000256" key="2">
    <source>
        <dbReference type="ARBA" id="ARBA00022448"/>
    </source>
</evidence>
<keyword evidence="3" id="KW-1003">Cell membrane</keyword>
<feature type="transmembrane region" description="Helical" evidence="9">
    <location>
        <begin position="80"/>
        <end position="100"/>
    </location>
</feature>
<feature type="transmembrane region" description="Helical" evidence="9">
    <location>
        <begin position="107"/>
        <end position="129"/>
    </location>
</feature>
<evidence type="ECO:0000256" key="1">
    <source>
        <dbReference type="ARBA" id="ARBA00004651"/>
    </source>
</evidence>
<keyword evidence="12" id="KW-1185">Reference proteome</keyword>
<keyword evidence="6 9" id="KW-0472">Membrane</keyword>
<accession>A0ABY9IRD4</accession>
<dbReference type="EMBL" id="CP120988">
    <property type="protein sequence ID" value="WLQ57872.1"/>
    <property type="molecule type" value="Genomic_DNA"/>
</dbReference>
<evidence type="ECO:0000259" key="10">
    <source>
        <dbReference type="PROSITE" id="PS50850"/>
    </source>
</evidence>
<feature type="transmembrane region" description="Helical" evidence="9">
    <location>
        <begin position="477"/>
        <end position="496"/>
    </location>
</feature>
<comment type="subcellular location">
    <subcellularLocation>
        <location evidence="1">Cell membrane</location>
        <topology evidence="1">Multi-pass membrane protein</topology>
    </subcellularLocation>
</comment>
<feature type="transmembrane region" description="Helical" evidence="9">
    <location>
        <begin position="391"/>
        <end position="414"/>
    </location>
</feature>
<evidence type="ECO:0000256" key="7">
    <source>
        <dbReference type="ARBA" id="ARBA00023251"/>
    </source>
</evidence>
<dbReference type="PROSITE" id="PS50850">
    <property type="entry name" value="MFS"/>
    <property type="match status" value="1"/>
</dbReference>
<gene>
    <name evidence="11" type="ORF">P8A19_21640</name>
</gene>
<feature type="transmembrane region" description="Helical" evidence="9">
    <location>
        <begin position="435"/>
        <end position="457"/>
    </location>
</feature>
<feature type="transmembrane region" description="Helical" evidence="9">
    <location>
        <begin position="298"/>
        <end position="321"/>
    </location>
</feature>
<dbReference type="InterPro" id="IPR004638">
    <property type="entry name" value="EmrB-like"/>
</dbReference>
<dbReference type="RefSeq" id="WP_219567844.1">
    <property type="nucleotide sequence ID" value="NZ_CP120988.1"/>
</dbReference>
<dbReference type="InterPro" id="IPR020846">
    <property type="entry name" value="MFS_dom"/>
</dbReference>
<dbReference type="PROSITE" id="PS00216">
    <property type="entry name" value="SUGAR_TRANSPORT_1"/>
    <property type="match status" value="1"/>
</dbReference>
<evidence type="ECO:0000313" key="12">
    <source>
        <dbReference type="Proteomes" id="UP001235744"/>
    </source>
</evidence>
<dbReference type="Pfam" id="PF07690">
    <property type="entry name" value="MFS_1"/>
    <property type="match status" value="1"/>
</dbReference>
<keyword evidence="7" id="KW-0046">Antibiotic resistance</keyword>
<dbReference type="PANTHER" id="PTHR42718:SF46">
    <property type="entry name" value="BLR6921 PROTEIN"/>
    <property type="match status" value="1"/>
</dbReference>
<dbReference type="InterPro" id="IPR005829">
    <property type="entry name" value="Sugar_transporter_CS"/>
</dbReference>
<feature type="transmembrane region" description="Helical" evidence="9">
    <location>
        <begin position="40"/>
        <end position="60"/>
    </location>
</feature>
<dbReference type="InterPro" id="IPR011701">
    <property type="entry name" value="MFS"/>
</dbReference>
<feature type="transmembrane region" description="Helical" evidence="9">
    <location>
        <begin position="260"/>
        <end position="277"/>
    </location>
</feature>
<evidence type="ECO:0000256" key="6">
    <source>
        <dbReference type="ARBA" id="ARBA00023136"/>
    </source>
</evidence>
<evidence type="ECO:0000256" key="9">
    <source>
        <dbReference type="SAM" id="Phobius"/>
    </source>
</evidence>
<feature type="region of interest" description="Disordered" evidence="8">
    <location>
        <begin position="1"/>
        <end position="35"/>
    </location>
</feature>
<dbReference type="PANTHER" id="PTHR42718">
    <property type="entry name" value="MAJOR FACILITATOR SUPERFAMILY MULTIDRUG TRANSPORTER MFSC"/>
    <property type="match status" value="1"/>
</dbReference>
<keyword evidence="2" id="KW-0813">Transport</keyword>
<evidence type="ECO:0000256" key="3">
    <source>
        <dbReference type="ARBA" id="ARBA00022475"/>
    </source>
</evidence>
<dbReference type="NCBIfam" id="TIGR00711">
    <property type="entry name" value="efflux_EmrB"/>
    <property type="match status" value="1"/>
</dbReference>
<sequence>MARHSRQAGEPSEDGGRGRVATEAASRAAPGQERGPSHRWWVLGVVGLAQLMVVLDATIVNIALPSAQQDLGFSDGNRQWVVTAYALAFGSLLLLGGRIADLVGRRVVFLTGLVGFAVASAIGGAAPSFEVLVLARALQGMFGALLAPAALSLLTTTFTVPKERAKAFGIYGAIAGAGGAVGLLLGGVLTEYLDWRWCLYVNLLFALVAFVGGARLLTAGAPANRPKLDIPGTVLVSAGLFCIVFGFSNAETHAWSSVQTWGFLLAGAVLLVAFAWWQTRAEHPLLPLRVVLDRDRAASFLGMFISGAGMFGVFLFLTYYLQKSLLYSPVSTGAAFLPMVAVMIVTSVTTTNTLVPRFGAKPIVPLGMGLAAAAMMWLTTLNLSSSYLAHVLPPLLCMGLGLGMVFATAMNLATAGVGARDAGVASAMVNTSQQVGGSIGTALLNTLATSAATDYMVGRKPTPDALAQAQLESYSTAYWWSAGFFAIGLLVTAILYRRGAPRPHLVEETGAAPA</sequence>
<keyword evidence="5 9" id="KW-1133">Transmembrane helix</keyword>
<reference evidence="11 12" key="1">
    <citation type="submission" date="2023-03" db="EMBL/GenBank/DDBJ databases">
        <title>Isolation and description of six Streptomyces strains from soil environments, able to metabolize different microbial glucans.</title>
        <authorList>
            <person name="Widen T."/>
            <person name="Larsbrink J."/>
        </authorList>
    </citation>
    <scope>NUCLEOTIDE SEQUENCE [LARGE SCALE GENOMIC DNA]</scope>
    <source>
        <strain evidence="11 12">Alt2</strain>
    </source>
</reference>
<organism evidence="11 12">
    <name type="scientific">Streptomyces poriferorum</name>
    <dbReference type="NCBI Taxonomy" id="2798799"/>
    <lineage>
        <taxon>Bacteria</taxon>
        <taxon>Bacillati</taxon>
        <taxon>Actinomycetota</taxon>
        <taxon>Actinomycetes</taxon>
        <taxon>Kitasatosporales</taxon>
        <taxon>Streptomycetaceae</taxon>
        <taxon>Streptomyces</taxon>
    </lineage>
</organism>
<feature type="transmembrane region" description="Helical" evidence="9">
    <location>
        <begin position="199"/>
        <end position="218"/>
    </location>
</feature>
<keyword evidence="4 9" id="KW-0812">Transmembrane</keyword>
<feature type="transmembrane region" description="Helical" evidence="9">
    <location>
        <begin position="362"/>
        <end position="379"/>
    </location>
</feature>
<evidence type="ECO:0000256" key="8">
    <source>
        <dbReference type="SAM" id="MobiDB-lite"/>
    </source>
</evidence>
<feature type="transmembrane region" description="Helical" evidence="9">
    <location>
        <begin position="333"/>
        <end position="355"/>
    </location>
</feature>
<evidence type="ECO:0000256" key="4">
    <source>
        <dbReference type="ARBA" id="ARBA00022692"/>
    </source>
</evidence>
<proteinExistence type="predicted"/>
<feature type="transmembrane region" description="Helical" evidence="9">
    <location>
        <begin position="141"/>
        <end position="161"/>
    </location>
</feature>
<protein>
    <submittedName>
        <fullName evidence="11">MFS transporter</fullName>
    </submittedName>
</protein>
<feature type="domain" description="Major facilitator superfamily (MFS) profile" evidence="10">
    <location>
        <begin position="42"/>
        <end position="500"/>
    </location>
</feature>
<dbReference type="CDD" id="cd17321">
    <property type="entry name" value="MFS_MMR_MDR_like"/>
    <property type="match status" value="1"/>
</dbReference>
<dbReference type="Proteomes" id="UP001235744">
    <property type="component" value="Chromosome"/>
</dbReference>
<name>A0ABY9IRD4_9ACTN</name>